<protein>
    <recommendedName>
        <fullName evidence="1">DUF397 domain-containing protein</fullName>
    </recommendedName>
</protein>
<evidence type="ECO:0000313" key="2">
    <source>
        <dbReference type="EMBL" id="MBB5154921.1"/>
    </source>
</evidence>
<keyword evidence="3" id="KW-1185">Reference proteome</keyword>
<organism evidence="2 3">
    <name type="scientific">Saccharopolyspora phatthalungensis</name>
    <dbReference type="NCBI Taxonomy" id="664693"/>
    <lineage>
        <taxon>Bacteria</taxon>
        <taxon>Bacillati</taxon>
        <taxon>Actinomycetota</taxon>
        <taxon>Actinomycetes</taxon>
        <taxon>Pseudonocardiales</taxon>
        <taxon>Pseudonocardiaceae</taxon>
        <taxon>Saccharopolyspora</taxon>
    </lineage>
</organism>
<dbReference type="InterPro" id="IPR007278">
    <property type="entry name" value="DUF397"/>
</dbReference>
<feature type="domain" description="DUF397" evidence="1">
    <location>
        <begin position="46"/>
        <end position="98"/>
    </location>
</feature>
<evidence type="ECO:0000259" key="1">
    <source>
        <dbReference type="Pfam" id="PF04149"/>
    </source>
</evidence>
<comment type="caution">
    <text evidence="2">The sequence shown here is derived from an EMBL/GenBank/DDBJ whole genome shotgun (WGS) entry which is preliminary data.</text>
</comment>
<accession>A0A840Q5F7</accession>
<dbReference type="AlphaFoldDB" id="A0A840Q5F7"/>
<dbReference type="EMBL" id="JACHIW010000001">
    <property type="protein sequence ID" value="MBB5154921.1"/>
    <property type="molecule type" value="Genomic_DNA"/>
</dbReference>
<gene>
    <name evidence="2" type="ORF">BJ970_002455</name>
</gene>
<dbReference type="Proteomes" id="UP000584374">
    <property type="component" value="Unassembled WGS sequence"/>
</dbReference>
<proteinExistence type="predicted"/>
<reference evidence="2 3" key="1">
    <citation type="submission" date="2020-08" db="EMBL/GenBank/DDBJ databases">
        <title>Sequencing the genomes of 1000 actinobacteria strains.</title>
        <authorList>
            <person name="Klenk H.-P."/>
        </authorList>
    </citation>
    <scope>NUCLEOTIDE SEQUENCE [LARGE SCALE GENOMIC DNA]</scope>
    <source>
        <strain evidence="2 3">DSM 45584</strain>
    </source>
</reference>
<dbReference type="Pfam" id="PF04149">
    <property type="entry name" value="DUF397"/>
    <property type="match status" value="1"/>
</dbReference>
<sequence>MHLHLLRLLHDQLHVQMIVQHWSGKGGVRMPNIQNGMPAQQLPNVVWRKSRHSGAVGNCVELASLVDGGVAVRNSRYPEGPALVYSRDEIAAFLHGAKDGEFDDLIV</sequence>
<name>A0A840Q5F7_9PSEU</name>
<evidence type="ECO:0000313" key="3">
    <source>
        <dbReference type="Proteomes" id="UP000584374"/>
    </source>
</evidence>